<evidence type="ECO:0000256" key="2">
    <source>
        <dbReference type="SAM" id="SignalP"/>
    </source>
</evidence>
<proteinExistence type="predicted"/>
<dbReference type="PROSITE" id="PS00018">
    <property type="entry name" value="EF_HAND_1"/>
    <property type="match status" value="1"/>
</dbReference>
<feature type="chain" id="PRO_5046098737" description="EF-hand domain-containing protein" evidence="2">
    <location>
        <begin position="20"/>
        <end position="101"/>
    </location>
</feature>
<keyword evidence="5" id="KW-1185">Reference proteome</keyword>
<dbReference type="InterPro" id="IPR002048">
    <property type="entry name" value="EF_hand_dom"/>
</dbReference>
<dbReference type="InterPro" id="IPR011992">
    <property type="entry name" value="EF-hand-dom_pair"/>
</dbReference>
<dbReference type="SUPFAM" id="SSF47473">
    <property type="entry name" value="EF-hand"/>
    <property type="match status" value="1"/>
</dbReference>
<feature type="signal peptide" evidence="2">
    <location>
        <begin position="1"/>
        <end position="19"/>
    </location>
</feature>
<evidence type="ECO:0000256" key="1">
    <source>
        <dbReference type="ARBA" id="ARBA00022837"/>
    </source>
</evidence>
<sequence>MWEPAKILLFALVTFSVAAFHEAGDFAGDTAKEMQSLSLEETLTSVVARATAAKRRSKAEIEQMKSACVKNFETVDADRDDRLSLGEFQRLLKMMGEKHGF</sequence>
<dbReference type="InterPro" id="IPR018247">
    <property type="entry name" value="EF_Hand_1_Ca_BS"/>
</dbReference>
<dbReference type="PROSITE" id="PS50222">
    <property type="entry name" value="EF_HAND_2"/>
    <property type="match status" value="1"/>
</dbReference>
<comment type="caution">
    <text evidence="4">The sequence shown here is derived from an EMBL/GenBank/DDBJ whole genome shotgun (WGS) entry which is preliminary data.</text>
</comment>
<keyword evidence="1" id="KW-0106">Calcium</keyword>
<evidence type="ECO:0000313" key="4">
    <source>
        <dbReference type="EMBL" id="CAK9116747.1"/>
    </source>
</evidence>
<dbReference type="EMBL" id="CAXAMN010028495">
    <property type="protein sequence ID" value="CAK9116747.1"/>
    <property type="molecule type" value="Genomic_DNA"/>
</dbReference>
<feature type="domain" description="EF-hand" evidence="3">
    <location>
        <begin position="63"/>
        <end position="98"/>
    </location>
</feature>
<dbReference type="Proteomes" id="UP001642484">
    <property type="component" value="Unassembled WGS sequence"/>
</dbReference>
<protein>
    <recommendedName>
        <fullName evidence="3">EF-hand domain-containing protein</fullName>
    </recommendedName>
</protein>
<evidence type="ECO:0000259" key="3">
    <source>
        <dbReference type="PROSITE" id="PS50222"/>
    </source>
</evidence>
<keyword evidence="2" id="KW-0732">Signal</keyword>
<dbReference type="Gene3D" id="1.10.238.10">
    <property type="entry name" value="EF-hand"/>
    <property type="match status" value="1"/>
</dbReference>
<name>A0ABP0SWH3_9DINO</name>
<gene>
    <name evidence="4" type="ORF">CCMP2556_LOCUS54249</name>
</gene>
<accession>A0ABP0SWH3</accession>
<evidence type="ECO:0000313" key="5">
    <source>
        <dbReference type="Proteomes" id="UP001642484"/>
    </source>
</evidence>
<reference evidence="4 5" key="1">
    <citation type="submission" date="2024-02" db="EMBL/GenBank/DDBJ databases">
        <authorList>
            <person name="Chen Y."/>
            <person name="Shah S."/>
            <person name="Dougan E. K."/>
            <person name="Thang M."/>
            <person name="Chan C."/>
        </authorList>
    </citation>
    <scope>NUCLEOTIDE SEQUENCE [LARGE SCALE GENOMIC DNA]</scope>
</reference>
<organism evidence="4 5">
    <name type="scientific">Durusdinium trenchii</name>
    <dbReference type="NCBI Taxonomy" id="1381693"/>
    <lineage>
        <taxon>Eukaryota</taxon>
        <taxon>Sar</taxon>
        <taxon>Alveolata</taxon>
        <taxon>Dinophyceae</taxon>
        <taxon>Suessiales</taxon>
        <taxon>Symbiodiniaceae</taxon>
        <taxon>Durusdinium</taxon>
    </lineage>
</organism>